<dbReference type="OrthoDB" id="9799199at2"/>
<evidence type="ECO:0000256" key="6">
    <source>
        <dbReference type="ARBA" id="ARBA00012487"/>
    </source>
</evidence>
<keyword evidence="21" id="KW-1185">Reference proteome</keyword>
<evidence type="ECO:0000256" key="9">
    <source>
        <dbReference type="ARBA" id="ARBA00022516"/>
    </source>
</evidence>
<accession>A0A1Z9YUZ0</accession>
<feature type="transmembrane region" description="Helical" evidence="19">
    <location>
        <begin position="59"/>
        <end position="78"/>
    </location>
</feature>
<dbReference type="GO" id="GO:0004605">
    <property type="term" value="F:phosphatidate cytidylyltransferase activity"/>
    <property type="evidence" value="ECO:0007669"/>
    <property type="project" value="UniProtKB-EC"/>
</dbReference>
<comment type="subcellular location">
    <subcellularLocation>
        <location evidence="2">Cell membrane</location>
        <topology evidence="2">Multi-pass membrane protein</topology>
    </subcellularLocation>
</comment>
<evidence type="ECO:0000256" key="10">
    <source>
        <dbReference type="ARBA" id="ARBA00022679"/>
    </source>
</evidence>
<feature type="transmembrane region" description="Helical" evidence="19">
    <location>
        <begin position="84"/>
        <end position="101"/>
    </location>
</feature>
<organism evidence="20 21">
    <name type="scientific">Acinetobacter populi</name>
    <dbReference type="NCBI Taxonomy" id="1582270"/>
    <lineage>
        <taxon>Bacteria</taxon>
        <taxon>Pseudomonadati</taxon>
        <taxon>Pseudomonadota</taxon>
        <taxon>Gammaproteobacteria</taxon>
        <taxon>Moraxellales</taxon>
        <taxon>Moraxellaceae</taxon>
        <taxon>Acinetobacter</taxon>
    </lineage>
</organism>
<evidence type="ECO:0000256" key="4">
    <source>
        <dbReference type="ARBA" id="ARBA00005189"/>
    </source>
</evidence>
<keyword evidence="13 19" id="KW-1133">Transmembrane helix</keyword>
<evidence type="ECO:0000256" key="13">
    <source>
        <dbReference type="ARBA" id="ARBA00022989"/>
    </source>
</evidence>
<dbReference type="PROSITE" id="PS01315">
    <property type="entry name" value="CDS"/>
    <property type="match status" value="1"/>
</dbReference>
<comment type="pathway">
    <text evidence="3 18">Phospholipid metabolism; CDP-diacylglycerol biosynthesis; CDP-diacylglycerol from sn-glycerol 3-phosphate: step 3/3.</text>
</comment>
<keyword evidence="16" id="KW-0594">Phospholipid biosynthesis</keyword>
<dbReference type="GO" id="GO:0016024">
    <property type="term" value="P:CDP-diacylglycerol biosynthetic process"/>
    <property type="evidence" value="ECO:0007669"/>
    <property type="project" value="UniProtKB-UniPathway"/>
</dbReference>
<comment type="similarity">
    <text evidence="5 18">Belongs to the CDS family.</text>
</comment>
<reference evidence="20 21" key="1">
    <citation type="submission" date="2017-05" db="EMBL/GenBank/DDBJ databases">
        <title>Acinetobacter populi ANC 5415 (= PBJ7), whole genome shotgun sequencing project.</title>
        <authorList>
            <person name="Nemec A."/>
            <person name="Radolfova-Krizova L."/>
        </authorList>
    </citation>
    <scope>NUCLEOTIDE SEQUENCE [LARGE SCALE GENOMIC DNA]</scope>
    <source>
        <strain evidence="20 21">PBJ7</strain>
    </source>
</reference>
<evidence type="ECO:0000256" key="5">
    <source>
        <dbReference type="ARBA" id="ARBA00010185"/>
    </source>
</evidence>
<evidence type="ECO:0000256" key="12">
    <source>
        <dbReference type="ARBA" id="ARBA00022695"/>
    </source>
</evidence>
<comment type="caution">
    <text evidence="20">The sequence shown here is derived from an EMBL/GenBank/DDBJ whole genome shotgun (WGS) entry which is preliminary data.</text>
</comment>
<evidence type="ECO:0000256" key="17">
    <source>
        <dbReference type="ARBA" id="ARBA00023264"/>
    </source>
</evidence>
<evidence type="ECO:0000256" key="15">
    <source>
        <dbReference type="ARBA" id="ARBA00023136"/>
    </source>
</evidence>
<keyword evidence="11 18" id="KW-0812">Transmembrane</keyword>
<name>A0A1Z9YUZ0_9GAMM</name>
<dbReference type="PANTHER" id="PTHR46382:SF1">
    <property type="entry name" value="PHOSPHATIDATE CYTIDYLYLTRANSFERASE"/>
    <property type="match status" value="1"/>
</dbReference>
<evidence type="ECO:0000256" key="3">
    <source>
        <dbReference type="ARBA" id="ARBA00005119"/>
    </source>
</evidence>
<evidence type="ECO:0000256" key="7">
    <source>
        <dbReference type="ARBA" id="ARBA00019373"/>
    </source>
</evidence>
<evidence type="ECO:0000256" key="18">
    <source>
        <dbReference type="RuleBase" id="RU003938"/>
    </source>
</evidence>
<evidence type="ECO:0000256" key="19">
    <source>
        <dbReference type="SAM" id="Phobius"/>
    </source>
</evidence>
<dbReference type="Pfam" id="PF01148">
    <property type="entry name" value="CTP_transf_1"/>
    <property type="match status" value="1"/>
</dbReference>
<evidence type="ECO:0000256" key="8">
    <source>
        <dbReference type="ARBA" id="ARBA00022475"/>
    </source>
</evidence>
<evidence type="ECO:0000256" key="16">
    <source>
        <dbReference type="ARBA" id="ARBA00023209"/>
    </source>
</evidence>
<keyword evidence="9" id="KW-0444">Lipid biosynthesis</keyword>
<comment type="catalytic activity">
    <reaction evidence="1 18">
        <text>a 1,2-diacyl-sn-glycero-3-phosphate + CTP + H(+) = a CDP-1,2-diacyl-sn-glycerol + diphosphate</text>
        <dbReference type="Rhea" id="RHEA:16229"/>
        <dbReference type="ChEBI" id="CHEBI:15378"/>
        <dbReference type="ChEBI" id="CHEBI:33019"/>
        <dbReference type="ChEBI" id="CHEBI:37563"/>
        <dbReference type="ChEBI" id="CHEBI:58332"/>
        <dbReference type="ChEBI" id="CHEBI:58608"/>
        <dbReference type="EC" id="2.7.7.41"/>
    </reaction>
</comment>
<feature type="transmembrane region" description="Helical" evidence="19">
    <location>
        <begin position="179"/>
        <end position="198"/>
    </location>
</feature>
<gene>
    <name evidence="20" type="ORF">CAP51_15060</name>
</gene>
<keyword evidence="14" id="KW-0443">Lipid metabolism</keyword>
<dbReference type="PANTHER" id="PTHR46382">
    <property type="entry name" value="PHOSPHATIDATE CYTIDYLYLTRANSFERASE"/>
    <property type="match status" value="1"/>
</dbReference>
<dbReference type="InterPro" id="IPR000374">
    <property type="entry name" value="PC_trans"/>
</dbReference>
<evidence type="ECO:0000313" key="20">
    <source>
        <dbReference type="EMBL" id="OUY06024.1"/>
    </source>
</evidence>
<dbReference type="PROSITE" id="PS51257">
    <property type="entry name" value="PROKAR_LIPOPROTEIN"/>
    <property type="match status" value="1"/>
</dbReference>
<feature type="transmembrane region" description="Helical" evidence="19">
    <location>
        <begin position="204"/>
        <end position="226"/>
    </location>
</feature>
<dbReference type="RefSeq" id="WP_087621576.1">
    <property type="nucleotide sequence ID" value="NZ_NEXX01000006.1"/>
</dbReference>
<evidence type="ECO:0000256" key="1">
    <source>
        <dbReference type="ARBA" id="ARBA00001698"/>
    </source>
</evidence>
<feature type="transmembrane region" description="Helical" evidence="19">
    <location>
        <begin position="30"/>
        <end position="47"/>
    </location>
</feature>
<dbReference type="Proteomes" id="UP000196536">
    <property type="component" value="Unassembled WGS sequence"/>
</dbReference>
<evidence type="ECO:0000256" key="2">
    <source>
        <dbReference type="ARBA" id="ARBA00004651"/>
    </source>
</evidence>
<protein>
    <recommendedName>
        <fullName evidence="7 18">Phosphatidate cytidylyltransferase</fullName>
        <ecNumber evidence="6 18">2.7.7.41</ecNumber>
    </recommendedName>
</protein>
<proteinExistence type="inferred from homology"/>
<feature type="transmembrane region" description="Helical" evidence="19">
    <location>
        <begin position="140"/>
        <end position="158"/>
    </location>
</feature>
<keyword evidence="15 19" id="KW-0472">Membrane</keyword>
<evidence type="ECO:0000256" key="11">
    <source>
        <dbReference type="ARBA" id="ARBA00022692"/>
    </source>
</evidence>
<keyword evidence="12 18" id="KW-0548">Nucleotidyltransferase</keyword>
<feature type="transmembrane region" description="Helical" evidence="19">
    <location>
        <begin position="113"/>
        <end position="134"/>
    </location>
</feature>
<keyword evidence="10 18" id="KW-0808">Transferase</keyword>
<sequence length="277" mass="30520">MLERIVTALILVAVVLSCMFATTAPYPMIVLMSLAALGAGYEWYKLMPQKNDLEPVQKSKAWLSGIVIAVIVLISIVYLKDVWILLWLASIGVWGVSLSWVRRYPQYDGWYNSILYFLGGLLIIAAVTAIFSLWEFSPWWLMYVFLLVWGADSGAYFVGKKFGMRKLAPLVSPNKSIEGLIGGLVTSGIIIIIVSSLYLDLSFWPFVGFMLLSLITVIASVLGDLVESMVKRRAGIKDSGRILPGHGGVLDRVDSLLAAAPVFAAGIYLFKILGFDI</sequence>
<evidence type="ECO:0000313" key="21">
    <source>
        <dbReference type="Proteomes" id="UP000196536"/>
    </source>
</evidence>
<dbReference type="EMBL" id="NEXX01000006">
    <property type="protein sequence ID" value="OUY06024.1"/>
    <property type="molecule type" value="Genomic_DNA"/>
</dbReference>
<comment type="pathway">
    <text evidence="4">Lipid metabolism.</text>
</comment>
<keyword evidence="8" id="KW-1003">Cell membrane</keyword>
<dbReference type="EC" id="2.7.7.41" evidence="6 18"/>
<dbReference type="UniPathway" id="UPA00557">
    <property type="reaction ID" value="UER00614"/>
</dbReference>
<dbReference type="AlphaFoldDB" id="A0A1Z9YUZ0"/>
<keyword evidence="17" id="KW-1208">Phospholipid metabolism</keyword>
<dbReference type="GO" id="GO:0005886">
    <property type="term" value="C:plasma membrane"/>
    <property type="evidence" value="ECO:0007669"/>
    <property type="project" value="UniProtKB-SubCell"/>
</dbReference>
<evidence type="ECO:0000256" key="14">
    <source>
        <dbReference type="ARBA" id="ARBA00023098"/>
    </source>
</evidence>